<dbReference type="Proteomes" id="UP000727407">
    <property type="component" value="Unassembled WGS sequence"/>
</dbReference>
<reference evidence="1" key="1">
    <citation type="submission" date="2020-07" db="EMBL/GenBank/DDBJ databases">
        <title>Clarias magur genome sequencing, assembly and annotation.</title>
        <authorList>
            <person name="Kushwaha B."/>
            <person name="Kumar R."/>
            <person name="Das P."/>
            <person name="Joshi C.G."/>
            <person name="Kumar D."/>
            <person name="Nagpure N.S."/>
            <person name="Pandey M."/>
            <person name="Agarwal S."/>
            <person name="Srivastava S."/>
            <person name="Singh M."/>
            <person name="Sahoo L."/>
            <person name="Jayasankar P."/>
            <person name="Meher P.K."/>
            <person name="Koringa P.G."/>
            <person name="Iquebal M.A."/>
            <person name="Das S.P."/>
            <person name="Bit A."/>
            <person name="Patnaik S."/>
            <person name="Patel N."/>
            <person name="Shah T.M."/>
            <person name="Hinsu A."/>
            <person name="Jena J.K."/>
        </authorList>
    </citation>
    <scope>NUCLEOTIDE SEQUENCE</scope>
    <source>
        <strain evidence="1">CIFAMagur01</strain>
        <tissue evidence="1">Testis</tissue>
    </source>
</reference>
<evidence type="ECO:0000313" key="2">
    <source>
        <dbReference type="Proteomes" id="UP000727407"/>
    </source>
</evidence>
<organism evidence="1 2">
    <name type="scientific">Clarias magur</name>
    <name type="common">Asian catfish</name>
    <name type="synonym">Macropteronotus magur</name>
    <dbReference type="NCBI Taxonomy" id="1594786"/>
    <lineage>
        <taxon>Eukaryota</taxon>
        <taxon>Metazoa</taxon>
        <taxon>Chordata</taxon>
        <taxon>Craniata</taxon>
        <taxon>Vertebrata</taxon>
        <taxon>Euteleostomi</taxon>
        <taxon>Actinopterygii</taxon>
        <taxon>Neopterygii</taxon>
        <taxon>Teleostei</taxon>
        <taxon>Ostariophysi</taxon>
        <taxon>Siluriformes</taxon>
        <taxon>Clariidae</taxon>
        <taxon>Clarias</taxon>
    </lineage>
</organism>
<dbReference type="AlphaFoldDB" id="A0A8J4X817"/>
<gene>
    <name evidence="1" type="ORF">DAT39_005004</name>
</gene>
<evidence type="ECO:0000313" key="1">
    <source>
        <dbReference type="EMBL" id="KAF5905234.1"/>
    </source>
</evidence>
<keyword evidence="2" id="KW-1185">Reference proteome</keyword>
<feature type="non-terminal residue" evidence="1">
    <location>
        <position position="116"/>
    </location>
</feature>
<sequence length="116" mass="12961">MATHWTQPSGPSALYITELDKRSLHPHLSFLFTLSHPRSLLTHPRWRQGLMKSQLPSPLLCVHGPTVHMHECPHQSDGMVLVFSPGTGEPGRVFSSLSHLRPAPHHTASLPMINRL</sequence>
<name>A0A8J4X817_CLAMG</name>
<proteinExistence type="predicted"/>
<protein>
    <submittedName>
        <fullName evidence="1">Uncharacterized protein</fullName>
    </submittedName>
</protein>
<comment type="caution">
    <text evidence="1">The sequence shown here is derived from an EMBL/GenBank/DDBJ whole genome shotgun (WGS) entry which is preliminary data.</text>
</comment>
<dbReference type="EMBL" id="QNUK01000047">
    <property type="protein sequence ID" value="KAF5905234.1"/>
    <property type="molecule type" value="Genomic_DNA"/>
</dbReference>
<accession>A0A8J4X817</accession>